<dbReference type="InterPro" id="IPR003687">
    <property type="entry name" value="PSII_PsbK"/>
</dbReference>
<feature type="transmembrane region" description="Helical" evidence="9">
    <location>
        <begin position="161"/>
        <end position="182"/>
    </location>
</feature>
<name>A0A6V7PYU4_ANACO</name>
<evidence type="ECO:0000313" key="10">
    <source>
        <dbReference type="EMBL" id="CAD1835847.1"/>
    </source>
</evidence>
<keyword evidence="8" id="KW-0604">Photosystem II</keyword>
<dbReference type="PANTHER" id="PTHR35325">
    <property type="match status" value="1"/>
</dbReference>
<evidence type="ECO:0000256" key="5">
    <source>
        <dbReference type="ARBA" id="ARBA00022989"/>
    </source>
</evidence>
<reference evidence="10" key="1">
    <citation type="submission" date="2020-07" db="EMBL/GenBank/DDBJ databases">
        <authorList>
            <person name="Lin J."/>
        </authorList>
    </citation>
    <scope>NUCLEOTIDE SEQUENCE</scope>
</reference>
<dbReference type="GO" id="GO:0009539">
    <property type="term" value="C:photosystem II reaction center"/>
    <property type="evidence" value="ECO:0007669"/>
    <property type="project" value="InterPro"/>
</dbReference>
<evidence type="ECO:0000256" key="3">
    <source>
        <dbReference type="ARBA" id="ARBA00022531"/>
    </source>
</evidence>
<gene>
    <name evidence="10" type="ORF">CB5_LOCUS19058</name>
</gene>
<keyword evidence="4 9" id="KW-0812">Transmembrane</keyword>
<comment type="subcellular location">
    <subcellularLocation>
        <location evidence="1">Membrane</location>
        <topology evidence="1">Single-pass membrane protein</topology>
    </subcellularLocation>
</comment>
<dbReference type="SUPFAM" id="SSF161037">
    <property type="entry name" value="Photosystem II reaction center protein K, PsbK"/>
    <property type="match status" value="1"/>
</dbReference>
<keyword evidence="2" id="KW-0674">Reaction center</keyword>
<dbReference type="GO" id="GO:0015979">
    <property type="term" value="P:photosynthesis"/>
    <property type="evidence" value="ECO:0007669"/>
    <property type="project" value="UniProtKB-KW"/>
</dbReference>
<sequence>MTETRLTFMNLSVQWSGSLLLLPLPSGKTLSFVGKGMLLPLYCAGAKTRISEFLLHWAFITPFFLLVDSKQPQKSVPNTAEGHQEEGFFIRESPKKKEDFLICLFHFSLIKITQNYLIHKNEMLVMLNIFSLIGICLNSVLYSSSFFFAKLPEAYAIFNPIVDVMPVIPVLFFLLAFVWQAADQRCLRNASSTDKEPSNVESSKSVDGECSGKVSIDALALEGVADRTKEDLNAVLQGSEGAEINLEKFRQEQVYNHHAWEGSYGSLKEMSGIVGGDSICILGSLTSSLCLQLGDGALLSLFDRAIPEIFPRSSKGFKRKPESYEKRKASFIAVPSLPVEILCPNE</sequence>
<dbReference type="NCBIfam" id="NF002715">
    <property type="entry name" value="PRK02553.1"/>
    <property type="match status" value="1"/>
</dbReference>
<evidence type="ECO:0000256" key="7">
    <source>
        <dbReference type="ARBA" id="ARBA00023136"/>
    </source>
</evidence>
<keyword evidence="7 9" id="KW-0472">Membrane</keyword>
<dbReference type="PANTHER" id="PTHR35325:SF1">
    <property type="entry name" value="PHOTOSYSTEM II REACTION CENTER PROTEIN K"/>
    <property type="match status" value="1"/>
</dbReference>
<proteinExistence type="predicted"/>
<dbReference type="EMBL" id="LR862153">
    <property type="protein sequence ID" value="CAD1835847.1"/>
    <property type="molecule type" value="Genomic_DNA"/>
</dbReference>
<protein>
    <submittedName>
        <fullName evidence="10">Uncharacterized protein</fullName>
    </submittedName>
</protein>
<dbReference type="InterPro" id="IPR037270">
    <property type="entry name" value="PSII_PsbK_sf"/>
</dbReference>
<evidence type="ECO:0000256" key="8">
    <source>
        <dbReference type="ARBA" id="ARBA00023276"/>
    </source>
</evidence>
<feature type="transmembrane region" description="Helical" evidence="9">
    <location>
        <begin position="124"/>
        <end position="149"/>
    </location>
</feature>
<evidence type="ECO:0000256" key="6">
    <source>
        <dbReference type="ARBA" id="ARBA00023078"/>
    </source>
</evidence>
<evidence type="ECO:0000256" key="9">
    <source>
        <dbReference type="SAM" id="Phobius"/>
    </source>
</evidence>
<keyword evidence="5 9" id="KW-1133">Transmembrane helix</keyword>
<evidence type="ECO:0000256" key="4">
    <source>
        <dbReference type="ARBA" id="ARBA00022692"/>
    </source>
</evidence>
<organism evidence="10">
    <name type="scientific">Ananas comosus var. bracteatus</name>
    <name type="common">red pineapple</name>
    <dbReference type="NCBI Taxonomy" id="296719"/>
    <lineage>
        <taxon>Eukaryota</taxon>
        <taxon>Viridiplantae</taxon>
        <taxon>Streptophyta</taxon>
        <taxon>Embryophyta</taxon>
        <taxon>Tracheophyta</taxon>
        <taxon>Spermatophyta</taxon>
        <taxon>Magnoliopsida</taxon>
        <taxon>Liliopsida</taxon>
        <taxon>Poales</taxon>
        <taxon>Bromeliaceae</taxon>
        <taxon>Bromelioideae</taxon>
        <taxon>Ananas</taxon>
    </lineage>
</organism>
<dbReference type="GO" id="GO:0005737">
    <property type="term" value="C:cytoplasm"/>
    <property type="evidence" value="ECO:0007669"/>
    <property type="project" value="UniProtKB-ARBA"/>
</dbReference>
<dbReference type="Pfam" id="PF02533">
    <property type="entry name" value="PsbK"/>
    <property type="match status" value="1"/>
</dbReference>
<evidence type="ECO:0000256" key="1">
    <source>
        <dbReference type="ARBA" id="ARBA00004167"/>
    </source>
</evidence>
<dbReference type="AlphaFoldDB" id="A0A6V7PYU4"/>
<evidence type="ECO:0000256" key="2">
    <source>
        <dbReference type="ARBA" id="ARBA00022469"/>
    </source>
</evidence>
<keyword evidence="3" id="KW-0602">Photosynthesis</keyword>
<keyword evidence="6" id="KW-0793">Thylakoid</keyword>
<accession>A0A6V7PYU4</accession>